<dbReference type="EMBL" id="JAADJG010000200">
    <property type="protein sequence ID" value="KAF4452116.1"/>
    <property type="molecule type" value="Genomic_DNA"/>
</dbReference>
<dbReference type="Proteomes" id="UP000605986">
    <property type="component" value="Unassembled WGS sequence"/>
</dbReference>
<keyword evidence="1" id="KW-0472">Membrane</keyword>
<feature type="transmembrane region" description="Helical" evidence="1">
    <location>
        <begin position="81"/>
        <end position="100"/>
    </location>
</feature>
<organism evidence="2 3">
    <name type="scientific">Fusarium austroafricanum</name>
    <dbReference type="NCBI Taxonomy" id="2364996"/>
    <lineage>
        <taxon>Eukaryota</taxon>
        <taxon>Fungi</taxon>
        <taxon>Dikarya</taxon>
        <taxon>Ascomycota</taxon>
        <taxon>Pezizomycotina</taxon>
        <taxon>Sordariomycetes</taxon>
        <taxon>Hypocreomycetidae</taxon>
        <taxon>Hypocreales</taxon>
        <taxon>Nectriaceae</taxon>
        <taxon>Fusarium</taxon>
        <taxon>Fusarium concolor species complex</taxon>
    </lineage>
</organism>
<dbReference type="PANTHER" id="PTHR34391:SF1">
    <property type="entry name" value="UPF0658 GOLGI APPARATUS MEMBRANE PROTEIN C1952.10C-RELATED"/>
    <property type="match status" value="1"/>
</dbReference>
<name>A0A8H4P149_9HYPO</name>
<feature type="transmembrane region" description="Helical" evidence="1">
    <location>
        <begin position="279"/>
        <end position="304"/>
    </location>
</feature>
<feature type="transmembrane region" description="Helical" evidence="1">
    <location>
        <begin position="47"/>
        <end position="69"/>
    </location>
</feature>
<keyword evidence="1" id="KW-0812">Transmembrane</keyword>
<feature type="transmembrane region" description="Helical" evidence="1">
    <location>
        <begin position="181"/>
        <end position="202"/>
    </location>
</feature>
<dbReference type="GO" id="GO:0005794">
    <property type="term" value="C:Golgi apparatus"/>
    <property type="evidence" value="ECO:0007669"/>
    <property type="project" value="TreeGrafter"/>
</dbReference>
<evidence type="ECO:0000313" key="2">
    <source>
        <dbReference type="EMBL" id="KAF4452116.1"/>
    </source>
</evidence>
<reference evidence="2" key="1">
    <citation type="submission" date="2020-01" db="EMBL/GenBank/DDBJ databases">
        <title>Identification and distribution of gene clusters putatively required for synthesis of sphingolipid metabolism inhibitors in phylogenetically diverse species of the filamentous fungus Fusarium.</title>
        <authorList>
            <person name="Kim H.-S."/>
            <person name="Busman M."/>
            <person name="Brown D.W."/>
            <person name="Divon H."/>
            <person name="Uhlig S."/>
            <person name="Proctor R.H."/>
        </authorList>
    </citation>
    <scope>NUCLEOTIDE SEQUENCE</scope>
    <source>
        <strain evidence="2">NRRL 53441</strain>
    </source>
</reference>
<dbReference type="InterPro" id="IPR040410">
    <property type="entry name" value="UPF0658_Golgi"/>
</dbReference>
<dbReference type="PANTHER" id="PTHR34391">
    <property type="entry name" value="UPF0658 GOLGI APPARATUS MEMBRANE PROTEIN C1952.10C-RELATED"/>
    <property type="match status" value="1"/>
</dbReference>
<keyword evidence="3" id="KW-1185">Reference proteome</keyword>
<feature type="transmembrane region" description="Helical" evidence="1">
    <location>
        <begin position="214"/>
        <end position="232"/>
    </location>
</feature>
<accession>A0A8H4P149</accession>
<gene>
    <name evidence="2" type="ORF">F53441_5049</name>
</gene>
<dbReference type="OrthoDB" id="10252009at2759"/>
<feature type="transmembrane region" description="Helical" evidence="1">
    <location>
        <begin position="12"/>
        <end position="35"/>
    </location>
</feature>
<protein>
    <submittedName>
        <fullName evidence="2">Uncharacterized protein</fullName>
    </submittedName>
</protein>
<evidence type="ECO:0000313" key="3">
    <source>
        <dbReference type="Proteomes" id="UP000605986"/>
    </source>
</evidence>
<dbReference type="AlphaFoldDB" id="A0A8H4P149"/>
<evidence type="ECO:0000256" key="1">
    <source>
        <dbReference type="SAM" id="Phobius"/>
    </source>
</evidence>
<proteinExistence type="predicted"/>
<feature type="transmembrane region" description="Helical" evidence="1">
    <location>
        <begin position="134"/>
        <end position="156"/>
    </location>
</feature>
<keyword evidence="1" id="KW-1133">Transmembrane helix</keyword>
<comment type="caution">
    <text evidence="2">The sequence shown here is derived from an EMBL/GenBank/DDBJ whole genome shotgun (WGS) entry which is preliminary data.</text>
</comment>
<feature type="transmembrane region" description="Helical" evidence="1">
    <location>
        <begin position="239"/>
        <end position="259"/>
    </location>
</feature>
<sequence length="349" mass="39052">MIKLETRQEWAFVSLATVQAIVIIALQITVLVEYLDWVNPVVYQVPVSYVIPIASAVTMLAFGFQAVLAVDSCRIKNKIQIWTQCLLNICFSIATGMQYFQVEFAAGRVSKGYDMYRTPFADNRKPFWAIAKPISITCVAFSSACSLCMCLMAFYLHMEFAWSLYEHISPDLKMTARHVKYLTYLVFLKVSLLPLCCFLITYGTIDVHYVQPEFGITMAIIPVSVIHAVLSARCVKMESLIGMVVVLFFHLAAMGYLISRLIVLNGTGLLAKTLMKEEMLLFASFALVFTVVSVVAAIICMMNFGKGLKPLLLGQGTNDAPSNAMELNPRHLSLRTVNSDHMSKRFDID</sequence>